<evidence type="ECO:0000256" key="1">
    <source>
        <dbReference type="ARBA" id="ARBA00022679"/>
    </source>
</evidence>
<dbReference type="GO" id="GO:0016757">
    <property type="term" value="F:glycosyltransferase activity"/>
    <property type="evidence" value="ECO:0007669"/>
    <property type="project" value="TreeGrafter"/>
</dbReference>
<evidence type="ECO:0000313" key="3">
    <source>
        <dbReference type="Proteomes" id="UP000230093"/>
    </source>
</evidence>
<name>A0A2H0WC42_9BACT</name>
<gene>
    <name evidence="2" type="ORF">COT75_01355</name>
</gene>
<accession>A0A2H0WC42</accession>
<dbReference type="EMBL" id="PEZT01000008">
    <property type="protein sequence ID" value="PIS09498.1"/>
    <property type="molecule type" value="Genomic_DNA"/>
</dbReference>
<keyword evidence="1" id="KW-0808">Transferase</keyword>
<dbReference type="PANTHER" id="PTHR46401:SF2">
    <property type="entry name" value="GLYCOSYLTRANSFERASE WBBK-RELATED"/>
    <property type="match status" value="1"/>
</dbReference>
<dbReference type="Gene3D" id="3.40.50.2000">
    <property type="entry name" value="Glycogen Phosphorylase B"/>
    <property type="match status" value="2"/>
</dbReference>
<dbReference type="AlphaFoldDB" id="A0A2H0WC42"/>
<dbReference type="Proteomes" id="UP000230093">
    <property type="component" value="Unassembled WGS sequence"/>
</dbReference>
<proteinExistence type="predicted"/>
<protein>
    <submittedName>
        <fullName evidence="2">Uncharacterized protein</fullName>
    </submittedName>
</protein>
<evidence type="ECO:0000313" key="2">
    <source>
        <dbReference type="EMBL" id="PIS09498.1"/>
    </source>
</evidence>
<sequence>MKILYITQLLPYPLDSGGKIKTYKTLKLLSKKHQIHLVCFVSQAKDKKYAKKLQDLCQKVKVFSWPLTQSRYKDIIKDVFLNFLSLTPFIFHRYFNPKMKKYLDDLLKKESFDTIHIDHLNMAQYLPKNKNCFWVLEEHNIESLQKLSIAKLEKFPFSLVFFWEAVRLYFKEIKWLKKFDYILALSQKDKEEIMKRGGKEKKIFVLPPYMKAKSLFSWGSKNILFIGSLSWWPNKDGFKWFYKNIFNHLKKKLPEINFIAVGKDQKYAQKEVFKNEKRVIFPGKVKNIKPFLKKAGVFIVPLRMGSGIRIKLLTALANGIPAVSTSKGAEGIALKKGNPFIIENNSKQFSERIYKILSNKKIANKMSKNGLEFIKKNYSNLQAEKILKKIYPLRLK</sequence>
<comment type="caution">
    <text evidence="2">The sequence shown here is derived from an EMBL/GenBank/DDBJ whole genome shotgun (WGS) entry which is preliminary data.</text>
</comment>
<dbReference type="CDD" id="cd03801">
    <property type="entry name" value="GT4_PimA-like"/>
    <property type="match status" value="1"/>
</dbReference>
<dbReference type="SUPFAM" id="SSF53756">
    <property type="entry name" value="UDP-Glycosyltransferase/glycogen phosphorylase"/>
    <property type="match status" value="1"/>
</dbReference>
<reference evidence="3" key="1">
    <citation type="submission" date="2017-09" db="EMBL/GenBank/DDBJ databases">
        <title>Depth-based differentiation of microbial function through sediment-hosted aquifers and enrichment of novel symbionts in the deep terrestrial subsurface.</title>
        <authorList>
            <person name="Probst A.J."/>
            <person name="Ladd B."/>
            <person name="Jarett J.K."/>
            <person name="Geller-Mcgrath D.E."/>
            <person name="Sieber C.M.K."/>
            <person name="Emerson J.B."/>
            <person name="Anantharaman K."/>
            <person name="Thomas B.C."/>
            <person name="Malmstrom R."/>
            <person name="Stieglmeier M."/>
            <person name="Klingl A."/>
            <person name="Woyke T."/>
            <person name="Ryan C.M."/>
            <person name="Banfield J.F."/>
        </authorList>
    </citation>
    <scope>NUCLEOTIDE SEQUENCE [LARGE SCALE GENOMIC DNA]</scope>
</reference>
<dbReference type="Pfam" id="PF13692">
    <property type="entry name" value="Glyco_trans_1_4"/>
    <property type="match status" value="1"/>
</dbReference>
<organism evidence="2 3">
    <name type="scientific">Candidatus Beckwithbacteria bacterium CG10_big_fil_rev_8_21_14_0_10_34_10</name>
    <dbReference type="NCBI Taxonomy" id="1974495"/>
    <lineage>
        <taxon>Bacteria</taxon>
        <taxon>Candidatus Beckwithiibacteriota</taxon>
    </lineage>
</organism>
<dbReference type="PANTHER" id="PTHR46401">
    <property type="entry name" value="GLYCOSYLTRANSFERASE WBBK-RELATED"/>
    <property type="match status" value="1"/>
</dbReference>